<proteinExistence type="predicted"/>
<gene>
    <name evidence="1" type="ORF">GCM10007108_09990</name>
</gene>
<protein>
    <submittedName>
        <fullName evidence="1">Uncharacterized protein</fullName>
    </submittedName>
</protein>
<organism evidence="1 2">
    <name type="scientific">Thermogymnomonas acidicola</name>
    <dbReference type="NCBI Taxonomy" id="399579"/>
    <lineage>
        <taxon>Archaea</taxon>
        <taxon>Methanobacteriati</taxon>
        <taxon>Thermoplasmatota</taxon>
        <taxon>Thermoplasmata</taxon>
        <taxon>Thermoplasmatales</taxon>
        <taxon>Thermogymnomonas</taxon>
    </lineage>
</organism>
<dbReference type="Proteomes" id="UP000632195">
    <property type="component" value="Unassembled WGS sequence"/>
</dbReference>
<evidence type="ECO:0000313" key="1">
    <source>
        <dbReference type="EMBL" id="GGM74027.1"/>
    </source>
</evidence>
<dbReference type="RefSeq" id="WP_188680840.1">
    <property type="nucleotide sequence ID" value="NZ_BMNY01000001.1"/>
</dbReference>
<accession>A0AA37BRC5</accession>
<reference evidence="1" key="2">
    <citation type="submission" date="2022-09" db="EMBL/GenBank/DDBJ databases">
        <authorList>
            <person name="Sun Q."/>
            <person name="Ohkuma M."/>
        </authorList>
    </citation>
    <scope>NUCLEOTIDE SEQUENCE</scope>
    <source>
        <strain evidence="1">JCM 13583</strain>
    </source>
</reference>
<comment type="caution">
    <text evidence="1">The sequence shown here is derived from an EMBL/GenBank/DDBJ whole genome shotgun (WGS) entry which is preliminary data.</text>
</comment>
<reference evidence="1" key="1">
    <citation type="journal article" date="2014" name="Int. J. Syst. Evol. Microbiol.">
        <title>Complete genome sequence of Corynebacterium casei LMG S-19264T (=DSM 44701T), isolated from a smear-ripened cheese.</title>
        <authorList>
            <consortium name="US DOE Joint Genome Institute (JGI-PGF)"/>
            <person name="Walter F."/>
            <person name="Albersmeier A."/>
            <person name="Kalinowski J."/>
            <person name="Ruckert C."/>
        </authorList>
    </citation>
    <scope>NUCLEOTIDE SEQUENCE</scope>
    <source>
        <strain evidence="1">JCM 13583</strain>
    </source>
</reference>
<evidence type="ECO:0000313" key="2">
    <source>
        <dbReference type="Proteomes" id="UP000632195"/>
    </source>
</evidence>
<dbReference type="AlphaFoldDB" id="A0AA37BRC5"/>
<keyword evidence="2" id="KW-1185">Reference proteome</keyword>
<name>A0AA37BRC5_9ARCH</name>
<sequence>MDRRAIAVAIAVVVVIALFVYFHGGRPAHSSETIGKNPTSTLTIVADFNITVPDFNYTFSLQENASEIFLSAYSNGTMGTIKVFSPQGYQDITVEVGPGNDSSYEDAAFSDPPYVNLTAGTWRLVASLSEVKSVHVVIYAAFL</sequence>
<dbReference type="EMBL" id="BMNY01000001">
    <property type="protein sequence ID" value="GGM74027.1"/>
    <property type="molecule type" value="Genomic_DNA"/>
</dbReference>